<dbReference type="PANTHER" id="PTHR43326:SF1">
    <property type="entry name" value="METHIONINE--TRNA LIGASE, MITOCHONDRIAL"/>
    <property type="match status" value="1"/>
</dbReference>
<dbReference type="InterPro" id="IPR033911">
    <property type="entry name" value="MetRS_core"/>
</dbReference>
<dbReference type="InterPro" id="IPR009080">
    <property type="entry name" value="tRNAsynth_Ia_anticodon-bd"/>
</dbReference>
<dbReference type="GO" id="GO:0005524">
    <property type="term" value="F:ATP binding"/>
    <property type="evidence" value="ECO:0007669"/>
    <property type="project" value="UniProtKB-KW"/>
</dbReference>
<evidence type="ECO:0000313" key="11">
    <source>
        <dbReference type="Proteomes" id="UP000887578"/>
    </source>
</evidence>
<accession>A0A914Q2F2</accession>
<evidence type="ECO:0000256" key="4">
    <source>
        <dbReference type="ARBA" id="ARBA00022840"/>
    </source>
</evidence>
<dbReference type="SUPFAM" id="SSF52374">
    <property type="entry name" value="Nucleotidylyl transferase"/>
    <property type="match status" value="1"/>
</dbReference>
<dbReference type="InterPro" id="IPR014729">
    <property type="entry name" value="Rossmann-like_a/b/a_fold"/>
</dbReference>
<dbReference type="GO" id="GO:0004825">
    <property type="term" value="F:methionine-tRNA ligase activity"/>
    <property type="evidence" value="ECO:0007669"/>
    <property type="project" value="UniProtKB-EC"/>
</dbReference>
<dbReference type="CDD" id="cd00814">
    <property type="entry name" value="MetRS_core"/>
    <property type="match status" value="1"/>
</dbReference>
<proteinExistence type="inferred from homology"/>
<dbReference type="EC" id="6.1.1.10" evidence="1"/>
<name>A0A914Q2F2_9BILA</name>
<keyword evidence="3 9" id="KW-0547">Nucleotide-binding</keyword>
<keyword evidence="6 9" id="KW-0030">Aminoacyl-tRNA synthetase</keyword>
<feature type="domain" description="Methionyl/Leucyl tRNA synthetase" evidence="10">
    <location>
        <begin position="25"/>
        <end position="387"/>
    </location>
</feature>
<dbReference type="PRINTS" id="PR01041">
    <property type="entry name" value="TRNASYNTHMET"/>
</dbReference>
<evidence type="ECO:0000256" key="6">
    <source>
        <dbReference type="ARBA" id="ARBA00023146"/>
    </source>
</evidence>
<evidence type="ECO:0000256" key="1">
    <source>
        <dbReference type="ARBA" id="ARBA00012838"/>
    </source>
</evidence>
<keyword evidence="11" id="KW-1185">Reference proteome</keyword>
<dbReference type="NCBIfam" id="TIGR00398">
    <property type="entry name" value="metG"/>
    <property type="match status" value="1"/>
</dbReference>
<dbReference type="Pfam" id="PF09334">
    <property type="entry name" value="tRNA-synt_1g"/>
    <property type="match status" value="1"/>
</dbReference>
<evidence type="ECO:0000256" key="5">
    <source>
        <dbReference type="ARBA" id="ARBA00022917"/>
    </source>
</evidence>
<dbReference type="Gene3D" id="1.10.730.10">
    <property type="entry name" value="Isoleucyl-tRNA Synthetase, Domain 1"/>
    <property type="match status" value="1"/>
</dbReference>
<dbReference type="InterPro" id="IPR023457">
    <property type="entry name" value="Met-tRNA_synth_2"/>
</dbReference>
<evidence type="ECO:0000256" key="9">
    <source>
        <dbReference type="RuleBase" id="RU363039"/>
    </source>
</evidence>
<organism evidence="11 12">
    <name type="scientific">Panagrolaimus davidi</name>
    <dbReference type="NCBI Taxonomy" id="227884"/>
    <lineage>
        <taxon>Eukaryota</taxon>
        <taxon>Metazoa</taxon>
        <taxon>Ecdysozoa</taxon>
        <taxon>Nematoda</taxon>
        <taxon>Chromadorea</taxon>
        <taxon>Rhabditida</taxon>
        <taxon>Tylenchina</taxon>
        <taxon>Panagrolaimomorpha</taxon>
        <taxon>Panagrolaimoidea</taxon>
        <taxon>Panagrolaimidae</taxon>
        <taxon>Panagrolaimus</taxon>
    </lineage>
</organism>
<dbReference type="InterPro" id="IPR015413">
    <property type="entry name" value="Methionyl/Leucyl_tRNA_Synth"/>
</dbReference>
<keyword evidence="4 9" id="KW-0067">ATP-binding</keyword>
<dbReference type="InterPro" id="IPR014758">
    <property type="entry name" value="Met-tRNA_synth"/>
</dbReference>
<evidence type="ECO:0000256" key="2">
    <source>
        <dbReference type="ARBA" id="ARBA00022598"/>
    </source>
</evidence>
<protein>
    <recommendedName>
        <fullName evidence="7">Methionine--tRNA ligase, mitochondrial</fullName>
        <ecNumber evidence="1">6.1.1.10</ecNumber>
    </recommendedName>
    <alternativeName>
        <fullName evidence="8">Mitochondrial methionyl-tRNA synthetase</fullName>
    </alternativeName>
</protein>
<evidence type="ECO:0000313" key="12">
    <source>
        <dbReference type="WBParaSite" id="PDA_v2.g23042.t1"/>
    </source>
</evidence>
<dbReference type="GO" id="GO:0006431">
    <property type="term" value="P:methionyl-tRNA aminoacylation"/>
    <property type="evidence" value="ECO:0007669"/>
    <property type="project" value="InterPro"/>
</dbReference>
<comment type="similarity">
    <text evidence="9">Belongs to the class-I aminoacyl-tRNA synthetase family.</text>
</comment>
<keyword evidence="5 9" id="KW-0648">Protein biosynthesis</keyword>
<evidence type="ECO:0000256" key="3">
    <source>
        <dbReference type="ARBA" id="ARBA00022741"/>
    </source>
</evidence>
<keyword evidence="2 9" id="KW-0436">Ligase</keyword>
<evidence type="ECO:0000259" key="10">
    <source>
        <dbReference type="Pfam" id="PF09334"/>
    </source>
</evidence>
<evidence type="ECO:0000256" key="7">
    <source>
        <dbReference type="ARBA" id="ARBA00026124"/>
    </source>
</evidence>
<dbReference type="WBParaSite" id="PDA_v2.g23042.t1">
    <property type="protein sequence ID" value="PDA_v2.g23042.t1"/>
    <property type="gene ID" value="PDA_v2.g23042"/>
</dbReference>
<evidence type="ECO:0000256" key="8">
    <source>
        <dbReference type="ARBA" id="ARBA00030331"/>
    </source>
</evidence>
<reference evidence="12" key="1">
    <citation type="submission" date="2022-11" db="UniProtKB">
        <authorList>
            <consortium name="WormBaseParasite"/>
        </authorList>
    </citation>
    <scope>IDENTIFICATION</scope>
</reference>
<dbReference type="AlphaFoldDB" id="A0A914Q2F2"/>
<sequence length="556" mass="63134">MIKQFLTPKLYHQKILFKQIRLKSFITTPIFYVNGNPHIGHIYTTLLADASHRWALLKAGNKANPSNFAFVTGVDEHGIKVQSAALAAGLQPQEHVDQNTAKFRDAFKKFGIKNTDFVRTSEDRHKKAVTHFWNTLNSKGYIKKSNYEGWYSAIDECFYSEKDVEKLDSSSNKMVTKEAKNPVEWIKEDNYMFDIGEFYEPLKEWLNSGVISPDNFLPVALSALRSDEKLSVSRDSKRVKWGIRVPGDESQTIYVWLDALVNYLTAVGYPGTNITNLWPPNVQILGKDILKFHAIYWPAFLMAAELPLPQKLFVHSHWLVDGRKMSKSYGNVLDPNDLSELLTTEGLRYFLLRQGTPQDDSNITIPKAIDLINSELVNALGNLLSRCTVEKLNPNQVYPTFYDEVLKSTLKENGQQLVDGLNSLAENVTKCYDNLYFYRGLELIFEQIRSTNALLEIHRPWSMKDGPELSTILFISYETIRIANILLQPIVPEYANKSLSRVGIGDKERSLETAIFGGLQLDGRKLGKNCGNVMARIVQIKETTPLKKKKKSAKAA</sequence>
<dbReference type="Gene3D" id="2.170.220.10">
    <property type="match status" value="1"/>
</dbReference>
<dbReference type="SUPFAM" id="SSF47323">
    <property type="entry name" value="Anticodon-binding domain of a subclass of class I aminoacyl-tRNA synthetases"/>
    <property type="match status" value="1"/>
</dbReference>
<dbReference type="Gene3D" id="3.40.50.620">
    <property type="entry name" value="HUPs"/>
    <property type="match status" value="1"/>
</dbReference>
<dbReference type="Proteomes" id="UP000887578">
    <property type="component" value="Unplaced"/>
</dbReference>
<dbReference type="PANTHER" id="PTHR43326">
    <property type="entry name" value="METHIONYL-TRNA SYNTHETASE"/>
    <property type="match status" value="1"/>
</dbReference>